<protein>
    <submittedName>
        <fullName evidence="1">Uncharacterized protein</fullName>
    </submittedName>
</protein>
<accession>A0A9D4V7X5</accession>
<sequence>MYWRSLVMATPTHSTSARFLLSLPLATNWLPSSTHYSTGSRTPLGSSKLSFLKGGLTLPYAVPFAGSPSAPLAPNSPAFWRSSSTATTGGPFPLSVLLAIQLPPALPPSHFP</sequence>
<reference evidence="1" key="1">
    <citation type="submission" date="2021-01" db="EMBL/GenBank/DDBJ databases">
        <title>Adiantum capillus-veneris genome.</title>
        <authorList>
            <person name="Fang Y."/>
            <person name="Liao Q."/>
        </authorList>
    </citation>
    <scope>NUCLEOTIDE SEQUENCE</scope>
    <source>
        <strain evidence="1">H3</strain>
        <tissue evidence="1">Leaf</tissue>
    </source>
</reference>
<gene>
    <name evidence="1" type="ORF">GOP47_0004708</name>
</gene>
<comment type="caution">
    <text evidence="1">The sequence shown here is derived from an EMBL/GenBank/DDBJ whole genome shotgun (WGS) entry which is preliminary data.</text>
</comment>
<name>A0A9D4V7X5_ADICA</name>
<evidence type="ECO:0000313" key="2">
    <source>
        <dbReference type="Proteomes" id="UP000886520"/>
    </source>
</evidence>
<dbReference type="Proteomes" id="UP000886520">
    <property type="component" value="Chromosome 4"/>
</dbReference>
<dbReference type="EMBL" id="JABFUD020000004">
    <property type="protein sequence ID" value="KAI5081525.1"/>
    <property type="molecule type" value="Genomic_DNA"/>
</dbReference>
<feature type="non-terminal residue" evidence="1">
    <location>
        <position position="112"/>
    </location>
</feature>
<keyword evidence="2" id="KW-1185">Reference proteome</keyword>
<evidence type="ECO:0000313" key="1">
    <source>
        <dbReference type="EMBL" id="KAI5081525.1"/>
    </source>
</evidence>
<organism evidence="1 2">
    <name type="scientific">Adiantum capillus-veneris</name>
    <name type="common">Maidenhair fern</name>
    <dbReference type="NCBI Taxonomy" id="13818"/>
    <lineage>
        <taxon>Eukaryota</taxon>
        <taxon>Viridiplantae</taxon>
        <taxon>Streptophyta</taxon>
        <taxon>Embryophyta</taxon>
        <taxon>Tracheophyta</taxon>
        <taxon>Polypodiopsida</taxon>
        <taxon>Polypodiidae</taxon>
        <taxon>Polypodiales</taxon>
        <taxon>Pteridineae</taxon>
        <taxon>Pteridaceae</taxon>
        <taxon>Vittarioideae</taxon>
        <taxon>Adiantum</taxon>
    </lineage>
</organism>
<proteinExistence type="predicted"/>
<dbReference type="AlphaFoldDB" id="A0A9D4V7X5"/>